<feature type="transmembrane region" description="Helical" evidence="1">
    <location>
        <begin position="21"/>
        <end position="46"/>
    </location>
</feature>
<comment type="caution">
    <text evidence="2">The sequence shown here is derived from an EMBL/GenBank/DDBJ whole genome shotgun (WGS) entry which is preliminary data.</text>
</comment>
<dbReference type="Proteomes" id="UP001597181">
    <property type="component" value="Unassembled WGS sequence"/>
</dbReference>
<protein>
    <submittedName>
        <fullName evidence="2">Uncharacterized protein</fullName>
    </submittedName>
</protein>
<keyword evidence="1" id="KW-0472">Membrane</keyword>
<evidence type="ECO:0000313" key="3">
    <source>
        <dbReference type="Proteomes" id="UP001597181"/>
    </source>
</evidence>
<name>A0ABW3TJ10_9MICO</name>
<keyword evidence="3" id="KW-1185">Reference proteome</keyword>
<proteinExistence type="predicted"/>
<sequence length="56" mass="6311">MTIDFNWTRAWHDPIVTHYDWIMLAVNVLLVGVVLTACLIGVISLMGRRAKRAGSQ</sequence>
<keyword evidence="1" id="KW-1133">Transmembrane helix</keyword>
<dbReference type="EMBL" id="JBHTLY010000001">
    <property type="protein sequence ID" value="MFD1200665.1"/>
    <property type="molecule type" value="Genomic_DNA"/>
</dbReference>
<organism evidence="2 3">
    <name type="scientific">Leucobacter albus</name>
    <dbReference type="NCBI Taxonomy" id="272210"/>
    <lineage>
        <taxon>Bacteria</taxon>
        <taxon>Bacillati</taxon>
        <taxon>Actinomycetota</taxon>
        <taxon>Actinomycetes</taxon>
        <taxon>Micrococcales</taxon>
        <taxon>Microbacteriaceae</taxon>
        <taxon>Leucobacter</taxon>
    </lineage>
</organism>
<dbReference type="RefSeq" id="WP_343959081.1">
    <property type="nucleotide sequence ID" value="NZ_BAAAKZ010000003.1"/>
</dbReference>
<evidence type="ECO:0000256" key="1">
    <source>
        <dbReference type="SAM" id="Phobius"/>
    </source>
</evidence>
<gene>
    <name evidence="2" type="ORF">ACFQ3U_02000</name>
</gene>
<reference evidence="3" key="1">
    <citation type="journal article" date="2019" name="Int. J. Syst. Evol. Microbiol.">
        <title>The Global Catalogue of Microorganisms (GCM) 10K type strain sequencing project: providing services to taxonomists for standard genome sequencing and annotation.</title>
        <authorList>
            <consortium name="The Broad Institute Genomics Platform"/>
            <consortium name="The Broad Institute Genome Sequencing Center for Infectious Disease"/>
            <person name="Wu L."/>
            <person name="Ma J."/>
        </authorList>
    </citation>
    <scope>NUCLEOTIDE SEQUENCE [LARGE SCALE GENOMIC DNA]</scope>
    <source>
        <strain evidence="3">CCUG 50213</strain>
    </source>
</reference>
<keyword evidence="1" id="KW-0812">Transmembrane</keyword>
<evidence type="ECO:0000313" key="2">
    <source>
        <dbReference type="EMBL" id="MFD1200665.1"/>
    </source>
</evidence>
<accession>A0ABW3TJ10</accession>